<feature type="domain" description="HTH tetR-type" evidence="5">
    <location>
        <begin position="32"/>
        <end position="92"/>
    </location>
</feature>
<reference evidence="6 7" key="1">
    <citation type="submission" date="2020-08" db="EMBL/GenBank/DDBJ databases">
        <title>Genomic Encyclopedia of Type Strains, Phase IV (KMG-IV): sequencing the most valuable type-strain genomes for metagenomic binning, comparative biology and taxonomic classification.</title>
        <authorList>
            <person name="Goeker M."/>
        </authorList>
    </citation>
    <scope>NUCLEOTIDE SEQUENCE [LARGE SCALE GENOMIC DNA]</scope>
    <source>
        <strain evidence="6 7">DSM 23868</strain>
    </source>
</reference>
<dbReference type="InterPro" id="IPR050109">
    <property type="entry name" value="HTH-type_TetR-like_transc_reg"/>
</dbReference>
<dbReference type="RefSeq" id="WP_235894812.1">
    <property type="nucleotide sequence ID" value="NZ_JACIEX010000001.1"/>
</dbReference>
<dbReference type="PANTHER" id="PTHR30055">
    <property type="entry name" value="HTH-TYPE TRANSCRIPTIONAL REGULATOR RUTR"/>
    <property type="match status" value="1"/>
</dbReference>
<evidence type="ECO:0000313" key="6">
    <source>
        <dbReference type="EMBL" id="MBB4091869.1"/>
    </source>
</evidence>
<dbReference type="InterPro" id="IPR001647">
    <property type="entry name" value="HTH_TetR"/>
</dbReference>
<dbReference type="Gene3D" id="1.10.10.60">
    <property type="entry name" value="Homeodomain-like"/>
    <property type="match status" value="1"/>
</dbReference>
<dbReference type="GO" id="GO:0045892">
    <property type="term" value="P:negative regulation of DNA-templated transcription"/>
    <property type="evidence" value="ECO:0007669"/>
    <property type="project" value="InterPro"/>
</dbReference>
<dbReference type="Proteomes" id="UP000553980">
    <property type="component" value="Unassembled WGS sequence"/>
</dbReference>
<dbReference type="GO" id="GO:0003700">
    <property type="term" value="F:DNA-binding transcription factor activity"/>
    <property type="evidence" value="ECO:0007669"/>
    <property type="project" value="TreeGrafter"/>
</dbReference>
<sequence length="244" mass="26480">MEYHSIVGMLFHICQDIPMRKKSDSRQRREQSLTREQIINASIQLLDDGGEAGLTFKALSKVLATGPGAIYWHVANKSDLLTAACDAIVCRTLSTTPVEASPEAAIRAAALELFEAIDAHPWIGAALTYAPGQLPMVRIFETIGQQVRALGVPESEAWMAASALLNYILGVAGQNAANAMLAKVHGLERSGFLEDVSVSWSKLDPEQYPFTRSMAIRLRAHDDRKDFLAGIDFLVSGISAAASR</sequence>
<dbReference type="InterPro" id="IPR009057">
    <property type="entry name" value="Homeodomain-like_sf"/>
</dbReference>
<organism evidence="6 7">
    <name type="scientific">Brucella pecoris</name>
    <dbReference type="NCBI Taxonomy" id="867683"/>
    <lineage>
        <taxon>Bacteria</taxon>
        <taxon>Pseudomonadati</taxon>
        <taxon>Pseudomonadota</taxon>
        <taxon>Alphaproteobacteria</taxon>
        <taxon>Hyphomicrobiales</taxon>
        <taxon>Brucellaceae</taxon>
        <taxon>Brucella/Ochrobactrum group</taxon>
        <taxon>Brucella</taxon>
    </lineage>
</organism>
<evidence type="ECO:0000256" key="3">
    <source>
        <dbReference type="ARBA" id="ARBA00023163"/>
    </source>
</evidence>
<dbReference type="PROSITE" id="PS50977">
    <property type="entry name" value="HTH_TETR_2"/>
    <property type="match status" value="1"/>
</dbReference>
<proteinExistence type="predicted"/>
<dbReference type="PANTHER" id="PTHR30055:SF151">
    <property type="entry name" value="TRANSCRIPTIONAL REGULATORY PROTEIN"/>
    <property type="match status" value="1"/>
</dbReference>
<dbReference type="EMBL" id="JACIEX010000001">
    <property type="protein sequence ID" value="MBB4091869.1"/>
    <property type="molecule type" value="Genomic_DNA"/>
</dbReference>
<evidence type="ECO:0000256" key="2">
    <source>
        <dbReference type="ARBA" id="ARBA00023125"/>
    </source>
</evidence>
<evidence type="ECO:0000313" key="7">
    <source>
        <dbReference type="Proteomes" id="UP000553980"/>
    </source>
</evidence>
<keyword evidence="7" id="KW-1185">Reference proteome</keyword>
<dbReference type="InterPro" id="IPR036271">
    <property type="entry name" value="Tet_transcr_reg_TetR-rel_C_sf"/>
</dbReference>
<evidence type="ECO:0000256" key="4">
    <source>
        <dbReference type="PROSITE-ProRule" id="PRU00335"/>
    </source>
</evidence>
<dbReference type="SUPFAM" id="SSF46689">
    <property type="entry name" value="Homeodomain-like"/>
    <property type="match status" value="1"/>
</dbReference>
<dbReference type="GO" id="GO:0000976">
    <property type="term" value="F:transcription cis-regulatory region binding"/>
    <property type="evidence" value="ECO:0007669"/>
    <property type="project" value="TreeGrafter"/>
</dbReference>
<keyword evidence="3" id="KW-0804">Transcription</keyword>
<feature type="DNA-binding region" description="H-T-H motif" evidence="4">
    <location>
        <begin position="55"/>
        <end position="74"/>
    </location>
</feature>
<protein>
    <submittedName>
        <fullName evidence="6">AcrR family transcriptional regulator</fullName>
    </submittedName>
</protein>
<keyword evidence="1" id="KW-0805">Transcription regulation</keyword>
<dbReference type="InterPro" id="IPR004111">
    <property type="entry name" value="Repressor_TetR_C"/>
</dbReference>
<evidence type="ECO:0000256" key="1">
    <source>
        <dbReference type="ARBA" id="ARBA00023015"/>
    </source>
</evidence>
<dbReference type="Gene3D" id="1.10.357.10">
    <property type="entry name" value="Tetracycline Repressor, domain 2"/>
    <property type="match status" value="1"/>
</dbReference>
<evidence type="ECO:0000259" key="5">
    <source>
        <dbReference type="PROSITE" id="PS50977"/>
    </source>
</evidence>
<accession>A0AB34YLC7</accession>
<dbReference type="Pfam" id="PF02909">
    <property type="entry name" value="TetR_C_1"/>
    <property type="match status" value="1"/>
</dbReference>
<dbReference type="AlphaFoldDB" id="A0AB34YLC7"/>
<gene>
    <name evidence="6" type="ORF">GGQ79_000342</name>
</gene>
<dbReference type="SUPFAM" id="SSF48498">
    <property type="entry name" value="Tetracyclin repressor-like, C-terminal domain"/>
    <property type="match status" value="1"/>
</dbReference>
<name>A0AB34YLC7_9HYPH</name>
<keyword evidence="2 4" id="KW-0238">DNA-binding</keyword>
<comment type="caution">
    <text evidence="6">The sequence shown here is derived from an EMBL/GenBank/DDBJ whole genome shotgun (WGS) entry which is preliminary data.</text>
</comment>